<evidence type="ECO:0000256" key="1">
    <source>
        <dbReference type="ARBA" id="ARBA00022448"/>
    </source>
</evidence>
<evidence type="ECO:0000259" key="4">
    <source>
        <dbReference type="PROSITE" id="PS50893"/>
    </source>
</evidence>
<dbReference type="AlphaFoldDB" id="A0A2L0F4I3"/>
<sequence length="298" mass="32452">MSRIVDDHVALPSYKHHPAEVAARLAELRERPAVMHIEALSRHFEGDRGRLTALDGISFDVRSRELISVIGPSGCGKSTLIRLVAGLDAPSSGDVLIDGRPVEGPGADRGMVFQSYTLFPWLTVKKNVMFGLRMKGAARGEAERLALGWLDVVGLSAFADHYPAQLSGGMKQRAAIARALANEPRILLMDEPFGALDAQTRANMQAHLLRIWERVDITILFITHDLDEAIYLSDRIVVLGANPGRVLEIIEVPVARPRGPEQLLSGHFLATKKRLEELIHQHGSPGGQGLDEPPSAAA</sequence>
<name>A0A2L0F4I3_SORCE</name>
<evidence type="ECO:0000256" key="2">
    <source>
        <dbReference type="ARBA" id="ARBA00022741"/>
    </source>
</evidence>
<organism evidence="5 6">
    <name type="scientific">Sorangium cellulosum</name>
    <name type="common">Polyangium cellulosum</name>
    <dbReference type="NCBI Taxonomy" id="56"/>
    <lineage>
        <taxon>Bacteria</taxon>
        <taxon>Pseudomonadati</taxon>
        <taxon>Myxococcota</taxon>
        <taxon>Polyangia</taxon>
        <taxon>Polyangiales</taxon>
        <taxon>Polyangiaceae</taxon>
        <taxon>Sorangium</taxon>
    </lineage>
</organism>
<dbReference type="EMBL" id="CP012673">
    <property type="protein sequence ID" value="AUX46475.1"/>
    <property type="molecule type" value="Genomic_DNA"/>
</dbReference>
<dbReference type="CDD" id="cd03293">
    <property type="entry name" value="ABC_NrtD_SsuB_transporters"/>
    <property type="match status" value="1"/>
</dbReference>
<dbReference type="InterPro" id="IPR003593">
    <property type="entry name" value="AAA+_ATPase"/>
</dbReference>
<evidence type="ECO:0000313" key="6">
    <source>
        <dbReference type="Proteomes" id="UP000238348"/>
    </source>
</evidence>
<dbReference type="Pfam" id="PF00005">
    <property type="entry name" value="ABC_tran"/>
    <property type="match status" value="1"/>
</dbReference>
<protein>
    <submittedName>
        <fullName evidence="5">ABC transporter ATP-binding protein</fullName>
    </submittedName>
</protein>
<accession>A0A2L0F4I3</accession>
<dbReference type="Gene3D" id="3.40.50.300">
    <property type="entry name" value="P-loop containing nucleotide triphosphate hydrolases"/>
    <property type="match status" value="1"/>
</dbReference>
<dbReference type="RefSeq" id="WP_104984651.1">
    <property type="nucleotide sequence ID" value="NZ_CP012673.1"/>
</dbReference>
<proteinExistence type="predicted"/>
<dbReference type="GO" id="GO:0016887">
    <property type="term" value="F:ATP hydrolysis activity"/>
    <property type="evidence" value="ECO:0007669"/>
    <property type="project" value="InterPro"/>
</dbReference>
<dbReference type="InterPro" id="IPR027417">
    <property type="entry name" value="P-loop_NTPase"/>
</dbReference>
<dbReference type="InterPro" id="IPR050166">
    <property type="entry name" value="ABC_transporter_ATP-bind"/>
</dbReference>
<dbReference type="PANTHER" id="PTHR42788">
    <property type="entry name" value="TAURINE IMPORT ATP-BINDING PROTEIN-RELATED"/>
    <property type="match status" value="1"/>
</dbReference>
<keyword evidence="2" id="KW-0547">Nucleotide-binding</keyword>
<dbReference type="OrthoDB" id="9809450at2"/>
<dbReference type="SMART" id="SM00382">
    <property type="entry name" value="AAA"/>
    <property type="match status" value="1"/>
</dbReference>
<reference evidence="5 6" key="1">
    <citation type="submission" date="2015-09" db="EMBL/GenBank/DDBJ databases">
        <title>Sorangium comparison.</title>
        <authorList>
            <person name="Zaburannyi N."/>
            <person name="Bunk B."/>
            <person name="Overmann J."/>
            <person name="Mueller R."/>
        </authorList>
    </citation>
    <scope>NUCLEOTIDE SEQUENCE [LARGE SCALE GENOMIC DNA]</scope>
    <source>
        <strain evidence="5 6">So ce26</strain>
    </source>
</reference>
<dbReference type="PROSITE" id="PS50893">
    <property type="entry name" value="ABC_TRANSPORTER_2"/>
    <property type="match status" value="1"/>
</dbReference>
<dbReference type="SUPFAM" id="SSF52540">
    <property type="entry name" value="P-loop containing nucleoside triphosphate hydrolases"/>
    <property type="match status" value="1"/>
</dbReference>
<gene>
    <name evidence="5" type="ORF">SOCE26_079810</name>
</gene>
<evidence type="ECO:0000256" key="3">
    <source>
        <dbReference type="ARBA" id="ARBA00022840"/>
    </source>
</evidence>
<dbReference type="GO" id="GO:0005524">
    <property type="term" value="F:ATP binding"/>
    <property type="evidence" value="ECO:0007669"/>
    <property type="project" value="UniProtKB-KW"/>
</dbReference>
<keyword evidence="3 5" id="KW-0067">ATP-binding</keyword>
<evidence type="ECO:0000313" key="5">
    <source>
        <dbReference type="EMBL" id="AUX46475.1"/>
    </source>
</evidence>
<dbReference type="PROSITE" id="PS00211">
    <property type="entry name" value="ABC_TRANSPORTER_1"/>
    <property type="match status" value="1"/>
</dbReference>
<dbReference type="PANTHER" id="PTHR42788:SF13">
    <property type="entry name" value="ALIPHATIC SULFONATES IMPORT ATP-BINDING PROTEIN SSUB"/>
    <property type="match status" value="1"/>
</dbReference>
<dbReference type="InterPro" id="IPR017871">
    <property type="entry name" value="ABC_transporter-like_CS"/>
</dbReference>
<keyword evidence="1" id="KW-0813">Transport</keyword>
<dbReference type="Proteomes" id="UP000238348">
    <property type="component" value="Chromosome"/>
</dbReference>
<feature type="domain" description="ABC transporter" evidence="4">
    <location>
        <begin position="35"/>
        <end position="266"/>
    </location>
</feature>
<dbReference type="InterPro" id="IPR003439">
    <property type="entry name" value="ABC_transporter-like_ATP-bd"/>
</dbReference>